<keyword evidence="3" id="KW-1185">Reference proteome</keyword>
<dbReference type="Proteomes" id="UP000199515">
    <property type="component" value="Unassembled WGS sequence"/>
</dbReference>
<name>A0A1H3AU78_9PSEU</name>
<proteinExistence type="predicted"/>
<dbReference type="InterPro" id="IPR047990">
    <property type="entry name" value="DLW39-like"/>
</dbReference>
<evidence type="ECO:0000256" key="1">
    <source>
        <dbReference type="SAM" id="MobiDB-lite"/>
    </source>
</evidence>
<evidence type="ECO:0000313" key="3">
    <source>
        <dbReference type="Proteomes" id="UP000199515"/>
    </source>
</evidence>
<sequence length="63" mass="6392">MKKLLALAAIAGAVLFVVKRNKAAKAEADLWREATAPTERPLGAVSTNGSAPAKASSSDAANN</sequence>
<dbReference type="EMBL" id="FNON01000002">
    <property type="protein sequence ID" value="SDX32941.1"/>
    <property type="molecule type" value="Genomic_DNA"/>
</dbReference>
<gene>
    <name evidence="2" type="ORF">SAMN05421504_1021054</name>
</gene>
<accession>A0A1H3AU78</accession>
<reference evidence="2 3" key="1">
    <citation type="submission" date="2016-10" db="EMBL/GenBank/DDBJ databases">
        <authorList>
            <person name="de Groot N.N."/>
        </authorList>
    </citation>
    <scope>NUCLEOTIDE SEQUENCE [LARGE SCALE GENOMIC DNA]</scope>
    <source>
        <strain evidence="2 3">CPCC 202699</strain>
    </source>
</reference>
<evidence type="ECO:0000313" key="2">
    <source>
        <dbReference type="EMBL" id="SDX32941.1"/>
    </source>
</evidence>
<dbReference type="NCBIfam" id="NF038356">
    <property type="entry name" value="actino_DLW39"/>
    <property type="match status" value="1"/>
</dbReference>
<feature type="compositionally biased region" description="Low complexity" evidence="1">
    <location>
        <begin position="50"/>
        <end position="63"/>
    </location>
</feature>
<dbReference type="RefSeq" id="WP_091288866.1">
    <property type="nucleotide sequence ID" value="NZ_FNON01000002.1"/>
</dbReference>
<organism evidence="2 3">
    <name type="scientific">Amycolatopsis xylanica</name>
    <dbReference type="NCBI Taxonomy" id="589385"/>
    <lineage>
        <taxon>Bacteria</taxon>
        <taxon>Bacillati</taxon>
        <taxon>Actinomycetota</taxon>
        <taxon>Actinomycetes</taxon>
        <taxon>Pseudonocardiales</taxon>
        <taxon>Pseudonocardiaceae</taxon>
        <taxon>Amycolatopsis</taxon>
    </lineage>
</organism>
<dbReference type="OrthoDB" id="3557144at2"/>
<protein>
    <submittedName>
        <fullName evidence="2">Uncharacterized protein</fullName>
    </submittedName>
</protein>
<dbReference type="AlphaFoldDB" id="A0A1H3AU78"/>
<dbReference type="STRING" id="589385.SAMN05421504_1021054"/>
<feature type="region of interest" description="Disordered" evidence="1">
    <location>
        <begin position="34"/>
        <end position="63"/>
    </location>
</feature>